<dbReference type="Proteomes" id="UP000011607">
    <property type="component" value="Unassembled WGS sequence"/>
</dbReference>
<keyword evidence="1" id="KW-0812">Transmembrane</keyword>
<accession>M0LW14</accession>
<dbReference type="PATRIC" id="fig|1227454.3.peg.2435"/>
<comment type="caution">
    <text evidence="2">The sequence shown here is derived from an EMBL/GenBank/DDBJ whole genome shotgun (WGS) entry which is preliminary data.</text>
</comment>
<gene>
    <name evidence="2" type="ORF">C446_11947</name>
</gene>
<evidence type="ECO:0000313" key="3">
    <source>
        <dbReference type="Proteomes" id="UP000011607"/>
    </source>
</evidence>
<keyword evidence="1" id="KW-0472">Membrane</keyword>
<dbReference type="EMBL" id="AOMA01000117">
    <property type="protein sequence ID" value="EMA36295.1"/>
    <property type="molecule type" value="Genomic_DNA"/>
</dbReference>
<feature type="transmembrane region" description="Helical" evidence="1">
    <location>
        <begin position="12"/>
        <end position="30"/>
    </location>
</feature>
<proteinExistence type="predicted"/>
<feature type="transmembrane region" description="Helical" evidence="1">
    <location>
        <begin position="100"/>
        <end position="118"/>
    </location>
</feature>
<name>M0LW14_9EURY</name>
<organism evidence="2 3">
    <name type="scientific">Halobiforma nitratireducens JCM 10879</name>
    <dbReference type="NCBI Taxonomy" id="1227454"/>
    <lineage>
        <taxon>Archaea</taxon>
        <taxon>Methanobacteriati</taxon>
        <taxon>Methanobacteriota</taxon>
        <taxon>Stenosarchaea group</taxon>
        <taxon>Halobacteria</taxon>
        <taxon>Halobacteriales</taxon>
        <taxon>Natrialbaceae</taxon>
        <taxon>Halobiforma</taxon>
    </lineage>
</organism>
<reference evidence="2 3" key="1">
    <citation type="journal article" date="2014" name="PLoS Genet.">
        <title>Phylogenetically driven sequencing of extremely halophilic archaea reveals strategies for static and dynamic osmo-response.</title>
        <authorList>
            <person name="Becker E.A."/>
            <person name="Seitzer P.M."/>
            <person name="Tritt A."/>
            <person name="Larsen D."/>
            <person name="Krusor M."/>
            <person name="Yao A.I."/>
            <person name="Wu D."/>
            <person name="Madern D."/>
            <person name="Eisen J.A."/>
            <person name="Darling A.E."/>
            <person name="Facciotti M.T."/>
        </authorList>
    </citation>
    <scope>NUCLEOTIDE SEQUENCE [LARGE SCALE GENOMIC DNA]</scope>
    <source>
        <strain evidence="2 3">JCM 10879</strain>
    </source>
</reference>
<sequence>MPSSRSTDTPELGIALGAVLVALGVGAYVISDFASITALIPAIFGIVIVGLGVAARRTPREKLAVLGIGVVSLLGVLGSARGVPDVIALLTGGAVDSTVAAVTQGAMILLGLVLLLAAGRDILG</sequence>
<dbReference type="eggNOG" id="arCOG11882">
    <property type="taxonomic scope" value="Archaea"/>
</dbReference>
<feature type="transmembrane region" description="Helical" evidence="1">
    <location>
        <begin position="63"/>
        <end position="80"/>
    </location>
</feature>
<evidence type="ECO:0000256" key="1">
    <source>
        <dbReference type="SAM" id="Phobius"/>
    </source>
</evidence>
<evidence type="ECO:0000313" key="2">
    <source>
        <dbReference type="EMBL" id="EMA36295.1"/>
    </source>
</evidence>
<keyword evidence="1" id="KW-1133">Transmembrane helix</keyword>
<protein>
    <submittedName>
        <fullName evidence="2">Uncharacterized protein</fullName>
    </submittedName>
</protein>
<dbReference type="OrthoDB" id="206114at2157"/>
<dbReference type="AlphaFoldDB" id="M0LW14"/>
<keyword evidence="3" id="KW-1185">Reference proteome</keyword>
<dbReference type="RefSeq" id="WP_006673296.1">
    <property type="nucleotide sequence ID" value="NZ_AOMA01000117.1"/>
</dbReference>
<feature type="transmembrane region" description="Helical" evidence="1">
    <location>
        <begin position="36"/>
        <end position="56"/>
    </location>
</feature>